<organism evidence="2 3">
    <name type="scientific">Musa troglodytarum</name>
    <name type="common">fe'i banana</name>
    <dbReference type="NCBI Taxonomy" id="320322"/>
    <lineage>
        <taxon>Eukaryota</taxon>
        <taxon>Viridiplantae</taxon>
        <taxon>Streptophyta</taxon>
        <taxon>Embryophyta</taxon>
        <taxon>Tracheophyta</taxon>
        <taxon>Spermatophyta</taxon>
        <taxon>Magnoliopsida</taxon>
        <taxon>Liliopsida</taxon>
        <taxon>Zingiberales</taxon>
        <taxon>Musaceae</taxon>
        <taxon>Musa</taxon>
    </lineage>
</organism>
<protein>
    <submittedName>
        <fullName evidence="2">Uncharacterized protein</fullName>
    </submittedName>
</protein>
<keyword evidence="3" id="KW-1185">Reference proteome</keyword>
<dbReference type="Proteomes" id="UP001055439">
    <property type="component" value="Chromosome 9"/>
</dbReference>
<evidence type="ECO:0000256" key="1">
    <source>
        <dbReference type="SAM" id="MobiDB-lite"/>
    </source>
</evidence>
<dbReference type="EMBL" id="CP097511">
    <property type="protein sequence ID" value="URE46409.1"/>
    <property type="molecule type" value="Genomic_DNA"/>
</dbReference>
<name>A0A9E7I6K6_9LILI</name>
<dbReference type="OrthoDB" id="40902at2759"/>
<gene>
    <name evidence="2" type="ORF">MUK42_13608</name>
</gene>
<evidence type="ECO:0000313" key="3">
    <source>
        <dbReference type="Proteomes" id="UP001055439"/>
    </source>
</evidence>
<proteinExistence type="predicted"/>
<feature type="region of interest" description="Disordered" evidence="1">
    <location>
        <begin position="272"/>
        <end position="296"/>
    </location>
</feature>
<evidence type="ECO:0000313" key="2">
    <source>
        <dbReference type="EMBL" id="URE46409.1"/>
    </source>
</evidence>
<dbReference type="AlphaFoldDB" id="A0A9E7I6K6"/>
<accession>A0A9E7I6K6</accession>
<sequence length="467" mass="50509">MGAQNGAPPEETAHGAGGYLRIGADSSNSPEGPVACRNVDILWLQGISKMYLGILDLWVWALCSQSLLHLLLPCSRKQTSQLEIQGLQLVVTRQHSAAVLTLLKAVSLETFVILRIGRVIRLHRKRPYAKIPSGSSGGYFNFYSTPSGIFSSSNHKVPFSHHGRKLIAVAQIEQCLVGYPVNQHAYAVSHATVILSTVNFYKKQLSSSVKERGKDENKKREQDRIDQSGWRNCTLLEENGEPEIGGLERRVFVLAKQKEVLRLEVSMHHPHGVAGMHDLHDGPQQRRGRPLGVMPSRDDPVEQLPASAQLHHQVHRLLVLVRPLQLHDVGLPRQVVHDLDLPPDVLDVLLVGELPLGDGLAGQLLPGGLVGAKMRHAELAPAELLPEGVCGADVLHRAAKNRADGGRFGRRGEGRRRDRGLLDGGIVRGGARDRIRACLALTLGRGGVGGILGEAVAHGGGGGEGGL</sequence>
<reference evidence="2" key="1">
    <citation type="submission" date="2022-05" db="EMBL/GenBank/DDBJ databases">
        <title>The Musa troglodytarum L. genome provides insights into the mechanism of non-climacteric behaviour and enrichment of carotenoids.</title>
        <authorList>
            <person name="Wang J."/>
        </authorList>
    </citation>
    <scope>NUCLEOTIDE SEQUENCE</scope>
    <source>
        <tissue evidence="2">Leaf</tissue>
    </source>
</reference>